<dbReference type="STRING" id="397948.Cmaq_1397"/>
<dbReference type="HOGENOM" id="CLU_117974_0_0_2"/>
<gene>
    <name evidence="2" type="ordered locus">Cmaq_1397</name>
</gene>
<protein>
    <submittedName>
        <fullName evidence="2">Uncharacterized protein</fullName>
    </submittedName>
</protein>
<name>A8M904_CALMQ</name>
<organism evidence="2 3">
    <name type="scientific">Caldivirga maquilingensis (strain ATCC 700844 / DSM 13496 / JCM 10307 / IC-167)</name>
    <dbReference type="NCBI Taxonomy" id="397948"/>
    <lineage>
        <taxon>Archaea</taxon>
        <taxon>Thermoproteota</taxon>
        <taxon>Thermoprotei</taxon>
        <taxon>Thermoproteales</taxon>
        <taxon>Thermoproteaceae</taxon>
        <taxon>Caldivirga</taxon>
    </lineage>
</organism>
<dbReference type="eggNOG" id="arCOG05710">
    <property type="taxonomic scope" value="Archaea"/>
</dbReference>
<dbReference type="EMBL" id="CP000852">
    <property type="protein sequence ID" value="ABW02223.1"/>
    <property type="molecule type" value="Genomic_DNA"/>
</dbReference>
<proteinExistence type="predicted"/>
<keyword evidence="3" id="KW-1185">Reference proteome</keyword>
<dbReference type="AlphaFoldDB" id="A8M904"/>
<dbReference type="Proteomes" id="UP000001137">
    <property type="component" value="Chromosome"/>
</dbReference>
<sequence>MKRDVSNQGSGQGTPISESPLTPLERLQLMVPGFRGYKVKDLIRQDDFLVRKAVTQILEEARSIIEANEAAIAQTDPFNPIIQQYEALLSELRKLIMEVYNAPLGDSGMHDRFKVYPEDLENLVKYDLALINSAKSILEAAKSSQQPQAIMSLVREARGYFTERQKLLLPSKLRT</sequence>
<reference evidence="2 3" key="1">
    <citation type="submission" date="2007-10" db="EMBL/GenBank/DDBJ databases">
        <title>Complete sequence of Caldivirga maquilingensis IC-167.</title>
        <authorList>
            <consortium name="US DOE Joint Genome Institute"/>
            <person name="Copeland A."/>
            <person name="Lucas S."/>
            <person name="Lapidus A."/>
            <person name="Barry K."/>
            <person name="Glavina del Rio T."/>
            <person name="Dalin E."/>
            <person name="Tice H."/>
            <person name="Pitluck S."/>
            <person name="Saunders E."/>
            <person name="Brettin T."/>
            <person name="Bruce D."/>
            <person name="Detter J.C."/>
            <person name="Han C."/>
            <person name="Schmutz J."/>
            <person name="Larimer F."/>
            <person name="Land M."/>
            <person name="Hauser L."/>
            <person name="Kyrpides N."/>
            <person name="Ivanova N."/>
            <person name="Biddle J.F."/>
            <person name="Zhang Z."/>
            <person name="Fitz-Gibbon S.T."/>
            <person name="Lowe T.M."/>
            <person name="Saltikov C."/>
            <person name="House C.H."/>
            <person name="Richardson P."/>
        </authorList>
    </citation>
    <scope>NUCLEOTIDE SEQUENCE [LARGE SCALE GENOMIC DNA]</scope>
    <source>
        <strain evidence="3">ATCC 700844 / DSM 13496 / JCM 10307 / IC-167</strain>
    </source>
</reference>
<evidence type="ECO:0000313" key="3">
    <source>
        <dbReference type="Proteomes" id="UP000001137"/>
    </source>
</evidence>
<evidence type="ECO:0000313" key="2">
    <source>
        <dbReference type="EMBL" id="ABW02223.1"/>
    </source>
</evidence>
<dbReference type="KEGG" id="cma:Cmaq_1397"/>
<accession>A8M904</accession>
<evidence type="ECO:0000256" key="1">
    <source>
        <dbReference type="SAM" id="MobiDB-lite"/>
    </source>
</evidence>
<feature type="region of interest" description="Disordered" evidence="1">
    <location>
        <begin position="1"/>
        <end position="20"/>
    </location>
</feature>